<protein>
    <submittedName>
        <fullName evidence="2">O-acetyl-ADP-ribose deacetylase</fullName>
        <ecNumber evidence="2">3.1.1.106</ecNumber>
    </submittedName>
</protein>
<evidence type="ECO:0000259" key="1">
    <source>
        <dbReference type="PROSITE" id="PS51154"/>
    </source>
</evidence>
<feature type="domain" description="Macro" evidence="1">
    <location>
        <begin position="1"/>
        <end position="182"/>
    </location>
</feature>
<sequence>MKTEINRNTLELITGDITEQETDAIVNAANGSLLGGGGVDGAIHRAAGKELLEACKEVRQEQLAGEKLSTGEAVITNGYNLPANYVIHTVGPVWNERDQHQEDLLVNCYRNSLELAMTHNATSIAFPSISTGVYRFSVELAANIALQTITDFLTDHDLGNVVMVLFSENDYATYETSLRKIQR</sequence>
<dbReference type="Pfam" id="PF01661">
    <property type="entry name" value="Macro"/>
    <property type="match status" value="1"/>
</dbReference>
<dbReference type="RefSeq" id="WP_382401467.1">
    <property type="nucleotide sequence ID" value="NZ_JBHTNH010000028.1"/>
</dbReference>
<dbReference type="EMBL" id="JBHTNH010000028">
    <property type="protein sequence ID" value="MFD1362679.1"/>
    <property type="molecule type" value="Genomic_DNA"/>
</dbReference>
<dbReference type="GO" id="GO:0061463">
    <property type="term" value="F:O-acetyl-ADP-ribose deacetylase activity"/>
    <property type="evidence" value="ECO:0007669"/>
    <property type="project" value="UniProtKB-EC"/>
</dbReference>
<keyword evidence="3" id="KW-1185">Reference proteome</keyword>
<proteinExistence type="predicted"/>
<dbReference type="CDD" id="cd02908">
    <property type="entry name" value="Macro_OAADPr_deacetylase"/>
    <property type="match status" value="1"/>
</dbReference>
<dbReference type="PANTHER" id="PTHR11106">
    <property type="entry name" value="GANGLIOSIDE INDUCED DIFFERENTIATION ASSOCIATED PROTEIN 2-RELATED"/>
    <property type="match status" value="1"/>
</dbReference>
<evidence type="ECO:0000313" key="2">
    <source>
        <dbReference type="EMBL" id="MFD1362679.1"/>
    </source>
</evidence>
<organism evidence="2 3">
    <name type="scientific">Lentibacillus salinarum</name>
    <dbReference type="NCBI Taxonomy" id="446820"/>
    <lineage>
        <taxon>Bacteria</taxon>
        <taxon>Bacillati</taxon>
        <taxon>Bacillota</taxon>
        <taxon>Bacilli</taxon>
        <taxon>Bacillales</taxon>
        <taxon>Bacillaceae</taxon>
        <taxon>Lentibacillus</taxon>
    </lineage>
</organism>
<evidence type="ECO:0000313" key="3">
    <source>
        <dbReference type="Proteomes" id="UP001597178"/>
    </source>
</evidence>
<accession>A0ABW3ZWN8</accession>
<dbReference type="SUPFAM" id="SSF52949">
    <property type="entry name" value="Macro domain-like"/>
    <property type="match status" value="1"/>
</dbReference>
<gene>
    <name evidence="2" type="ORF">ACFQ4A_13545</name>
</gene>
<dbReference type="Gene3D" id="3.40.220.10">
    <property type="entry name" value="Leucine Aminopeptidase, subunit E, domain 1"/>
    <property type="match status" value="1"/>
</dbReference>
<keyword evidence="2" id="KW-0378">Hydrolase</keyword>
<dbReference type="EC" id="3.1.1.106" evidence="2"/>
<comment type="caution">
    <text evidence="2">The sequence shown here is derived from an EMBL/GenBank/DDBJ whole genome shotgun (WGS) entry which is preliminary data.</text>
</comment>
<name>A0ABW3ZWN8_9BACI</name>
<dbReference type="InterPro" id="IPR002589">
    <property type="entry name" value="Macro_dom"/>
</dbReference>
<dbReference type="SMART" id="SM00506">
    <property type="entry name" value="A1pp"/>
    <property type="match status" value="1"/>
</dbReference>
<dbReference type="NCBIfam" id="NF001664">
    <property type="entry name" value="PRK00431.1-6"/>
    <property type="match status" value="1"/>
</dbReference>
<dbReference type="PANTHER" id="PTHR11106:SF27">
    <property type="entry name" value="MACRO DOMAIN-CONTAINING PROTEIN"/>
    <property type="match status" value="1"/>
</dbReference>
<dbReference type="PROSITE" id="PS51154">
    <property type="entry name" value="MACRO"/>
    <property type="match status" value="1"/>
</dbReference>
<dbReference type="InterPro" id="IPR043472">
    <property type="entry name" value="Macro_dom-like"/>
</dbReference>
<reference evidence="3" key="1">
    <citation type="journal article" date="2019" name="Int. J. Syst. Evol. Microbiol.">
        <title>The Global Catalogue of Microorganisms (GCM) 10K type strain sequencing project: providing services to taxonomists for standard genome sequencing and annotation.</title>
        <authorList>
            <consortium name="The Broad Institute Genomics Platform"/>
            <consortium name="The Broad Institute Genome Sequencing Center for Infectious Disease"/>
            <person name="Wu L."/>
            <person name="Ma J."/>
        </authorList>
    </citation>
    <scope>NUCLEOTIDE SEQUENCE [LARGE SCALE GENOMIC DNA]</scope>
    <source>
        <strain evidence="3">CCUG 54822</strain>
    </source>
</reference>
<dbReference type="Proteomes" id="UP001597178">
    <property type="component" value="Unassembled WGS sequence"/>
</dbReference>